<sequence length="192" mass="21068">MAIIPEDKDWTWALEKRCDECGFDAPAIEYERVPELTRAAAARLAAALDRPDVTVRPNDSTWSPLEYVAHTRDVSRLFRHRLHVALTCTAADPAPDVVGHDPTVTVLDGLPAFTNWDQDATAVAARYNESAPASVAAQLVAAADDVAADFAAVPEADRSRAARRDNGSLFTVTEMARYFLHDLVHHVHDIRA</sequence>
<evidence type="ECO:0000313" key="3">
    <source>
        <dbReference type="Proteomes" id="UP000279275"/>
    </source>
</evidence>
<comment type="caution">
    <text evidence="2">The sequence shown here is derived from an EMBL/GenBank/DDBJ whole genome shotgun (WGS) entry which is preliminary data.</text>
</comment>
<dbReference type="Proteomes" id="UP000279275">
    <property type="component" value="Unassembled WGS sequence"/>
</dbReference>
<dbReference type="OrthoDB" id="3376896at2"/>
<dbReference type="RefSeq" id="WP_122190702.1">
    <property type="nucleotide sequence ID" value="NZ_RFFH01000014.1"/>
</dbReference>
<dbReference type="SUPFAM" id="SSF109854">
    <property type="entry name" value="DinB/YfiT-like putative metalloenzymes"/>
    <property type="match status" value="1"/>
</dbReference>
<dbReference type="Gene3D" id="1.20.120.450">
    <property type="entry name" value="dinb family like domain"/>
    <property type="match status" value="1"/>
</dbReference>
<organism evidence="2 3">
    <name type="scientific">Nocardia stercoris</name>
    <dbReference type="NCBI Taxonomy" id="2483361"/>
    <lineage>
        <taxon>Bacteria</taxon>
        <taxon>Bacillati</taxon>
        <taxon>Actinomycetota</taxon>
        <taxon>Actinomycetes</taxon>
        <taxon>Mycobacteriales</taxon>
        <taxon>Nocardiaceae</taxon>
        <taxon>Nocardia</taxon>
    </lineage>
</organism>
<feature type="domain" description="DinB-like" evidence="1">
    <location>
        <begin position="36"/>
        <end position="189"/>
    </location>
</feature>
<keyword evidence="3" id="KW-1185">Reference proteome</keyword>
<name>A0A3M2KYE2_9NOCA</name>
<evidence type="ECO:0000313" key="2">
    <source>
        <dbReference type="EMBL" id="RMI29470.1"/>
    </source>
</evidence>
<dbReference type="InterPro" id="IPR024775">
    <property type="entry name" value="DinB-like"/>
</dbReference>
<reference evidence="2 3" key="1">
    <citation type="submission" date="2018-10" db="EMBL/GenBank/DDBJ databases">
        <title>Isolation from cow dung.</title>
        <authorList>
            <person name="Ling L."/>
        </authorList>
    </citation>
    <scope>NUCLEOTIDE SEQUENCE [LARGE SCALE GENOMIC DNA]</scope>
    <source>
        <strain evidence="2 3">NEAU-LL90</strain>
    </source>
</reference>
<dbReference type="AlphaFoldDB" id="A0A3M2KYE2"/>
<protein>
    <submittedName>
        <fullName evidence="2">DinB family protein</fullName>
    </submittedName>
</protein>
<proteinExistence type="predicted"/>
<dbReference type="InterPro" id="IPR034660">
    <property type="entry name" value="DinB/YfiT-like"/>
</dbReference>
<dbReference type="EMBL" id="RFFH01000014">
    <property type="protein sequence ID" value="RMI29470.1"/>
    <property type="molecule type" value="Genomic_DNA"/>
</dbReference>
<gene>
    <name evidence="2" type="ORF">EBN03_25665</name>
</gene>
<dbReference type="Pfam" id="PF12867">
    <property type="entry name" value="DinB_2"/>
    <property type="match status" value="1"/>
</dbReference>
<evidence type="ECO:0000259" key="1">
    <source>
        <dbReference type="Pfam" id="PF12867"/>
    </source>
</evidence>
<accession>A0A3M2KYE2</accession>